<feature type="coiled-coil region" evidence="7">
    <location>
        <begin position="990"/>
        <end position="1017"/>
    </location>
</feature>
<dbReference type="PROSITE" id="PS50235">
    <property type="entry name" value="USP_3"/>
    <property type="match status" value="1"/>
</dbReference>
<dbReference type="InterPro" id="IPR038765">
    <property type="entry name" value="Papain-like_cys_pep_sf"/>
</dbReference>
<dbReference type="SUPFAM" id="SSF54001">
    <property type="entry name" value="Cysteine proteinases"/>
    <property type="match status" value="1"/>
</dbReference>
<comment type="catalytic activity">
    <reaction evidence="1">
        <text>Thiol-dependent hydrolysis of ester, thioester, amide, peptide and isopeptide bonds formed by the C-terminal Gly of ubiquitin (a 76-residue protein attached to proteins as an intracellular targeting signal).</text>
        <dbReference type="EC" id="3.4.19.12"/>
    </reaction>
</comment>
<dbReference type="PROSITE" id="PS00972">
    <property type="entry name" value="USP_1"/>
    <property type="match status" value="1"/>
</dbReference>
<dbReference type="Pfam" id="PF00443">
    <property type="entry name" value="UCH"/>
    <property type="match status" value="1"/>
</dbReference>
<dbReference type="Gene3D" id="3.90.70.10">
    <property type="entry name" value="Cysteine proteinases"/>
    <property type="match status" value="1"/>
</dbReference>
<dbReference type="PROSITE" id="PS00973">
    <property type="entry name" value="USP_2"/>
    <property type="match status" value="1"/>
</dbReference>
<feature type="region of interest" description="Disordered" evidence="8">
    <location>
        <begin position="1148"/>
        <end position="1168"/>
    </location>
</feature>
<dbReference type="GO" id="GO:0004843">
    <property type="term" value="F:cysteine-type deubiquitinase activity"/>
    <property type="evidence" value="ECO:0007669"/>
    <property type="project" value="UniProtKB-EC"/>
</dbReference>
<dbReference type="OrthoDB" id="2420415at2759"/>
<evidence type="ECO:0000256" key="4">
    <source>
        <dbReference type="ARBA" id="ARBA00022786"/>
    </source>
</evidence>
<dbReference type="GO" id="GO:0043161">
    <property type="term" value="P:proteasome-mediated ubiquitin-dependent protein catabolic process"/>
    <property type="evidence" value="ECO:0007669"/>
    <property type="project" value="InterPro"/>
</dbReference>
<gene>
    <name evidence="10" type="ORF">B0A49_01972</name>
</gene>
<feature type="domain" description="USP" evidence="9">
    <location>
        <begin position="626"/>
        <end position="1096"/>
    </location>
</feature>
<keyword evidence="11" id="KW-1185">Reference proteome</keyword>
<dbReference type="InterPro" id="IPR025305">
    <property type="entry name" value="UCH_repeat_domain"/>
</dbReference>
<keyword evidence="4" id="KW-0833">Ubl conjugation pathway</keyword>
<comment type="caution">
    <text evidence="10">The sequence shown here is derived from an EMBL/GenBank/DDBJ whole genome shotgun (WGS) entry which is preliminary data.</text>
</comment>
<dbReference type="Proteomes" id="UP000308768">
    <property type="component" value="Unassembled WGS sequence"/>
</dbReference>
<dbReference type="InterPro" id="IPR018200">
    <property type="entry name" value="USP_CS"/>
</dbReference>
<sequence length="1168" mass="131765">MSSISSQSGKTAPRLLLDLVRYDPRRSVRGHNILTDPPPQFEENRVPPSTIAKGSCRHTLMIKNTQSLTPPLDSRPDNTTIYKVASFCQDCRCHVDLVVDFRNDPWKAGPCPNEDFPLHHLLHVPQHAQDRTVMSEPLSPDGETLEHAFRCSAPSCPAYVTIRLRPPRLRPEHIKLLTDKTLLQARLDAAISADPSREGLRLASPSEALSILRRFILDSLDPKSGRVKFPARNKRFITAFGTDCDELLDGLGFSYTGSENKGGEGAWNLPRPDVSPDPLNKNAHQLLLEDVVEELLVLAWQRTEAEKQGIATLIYQPVPAMRDFERSLGSIGYDQAPSARRNVDLTKEEHPYYASLGAVGDFSDALLGFAYDRQAECDPINVPYYFEALQDLAQGRQSEMLQTKVATIASQGQLSRKYIARAYSYFGFDPKHAGAITDDIIVSQFQSRLPDVGPSQAEEMREVLRTLGRSRKSRVLEQTASNMIETYSHALAWLGAEEYTEDEFIIAMFTIKVDEDSNNVTIGRQALSIIADARRSEHLHSFLVSGQPPQARMERKEALRMFGQDEDAKIDLDNLETYYQLYRDDPSVNKGDFERAYACLKNESHARRDSMMNVETSKSPPGESPVGLISNGATCYLNSLLQYYFSIKPLRGLVLDWEAHEAPMTQGTTMREGEVISADQIRSAQKFTGRLQELFKSMITEPRNTVTPHEDIAFLTFLKHDALVRPANESTAVEQANLTNAAHDPEAEPLVDSLSAGSNSASQVVVQDNMTLREAAEKAARQQQDVTEAMTSIINQLRYAIETDSDDSGGQQDVAIKNLFYLKLIQLTGKNPPQEQFVTDLKVHLTTEPTSIQAALDEHFDAQKVEYEGHKLTQWLSIESLPPVLQIHIVRESLKGKIEHHIPLQMELYMDRYMDPVDPELLELKKQRWQRKKALDVLQKRKDEIFNVASEVGGMNMAENIKGLVEWLKEAREGFGHSEHATPGITDELLTRLSQEAARLESAITQLEAEHVRIKQAMDTQFDHLTAIRYRLHAVFFHRGGMRGGHYWICIHDHRRNIWRKYNDDKVSLISQEDVFKEDPVDKGKATPMFLAYVAADRLDELVEPLHREPVEPVDTRAQDAVRDEVANQMQWGDGRADEAWAPTETTFLEPTNGWDDDRVDDAAAGTW</sequence>
<evidence type="ECO:0000256" key="7">
    <source>
        <dbReference type="SAM" id="Coils"/>
    </source>
</evidence>
<evidence type="ECO:0000313" key="10">
    <source>
        <dbReference type="EMBL" id="TKA73019.1"/>
    </source>
</evidence>
<dbReference type="GO" id="GO:0061136">
    <property type="term" value="P:regulation of proteasomal protein catabolic process"/>
    <property type="evidence" value="ECO:0007669"/>
    <property type="project" value="TreeGrafter"/>
</dbReference>
<dbReference type="EC" id="3.4.19.12" evidence="2"/>
<name>A0A4V5NHD4_9PEZI</name>
<dbReference type="Pfam" id="PF13446">
    <property type="entry name" value="RPT"/>
    <property type="match status" value="2"/>
</dbReference>
<evidence type="ECO:0000256" key="5">
    <source>
        <dbReference type="ARBA" id="ARBA00022801"/>
    </source>
</evidence>
<evidence type="ECO:0000259" key="9">
    <source>
        <dbReference type="PROSITE" id="PS50235"/>
    </source>
</evidence>
<evidence type="ECO:0000313" key="11">
    <source>
        <dbReference type="Proteomes" id="UP000308768"/>
    </source>
</evidence>
<evidence type="ECO:0000256" key="2">
    <source>
        <dbReference type="ARBA" id="ARBA00012759"/>
    </source>
</evidence>
<dbReference type="EMBL" id="NAJN01000459">
    <property type="protein sequence ID" value="TKA73019.1"/>
    <property type="molecule type" value="Genomic_DNA"/>
</dbReference>
<keyword evidence="3" id="KW-0645">Protease</keyword>
<dbReference type="GO" id="GO:0016579">
    <property type="term" value="P:protein deubiquitination"/>
    <property type="evidence" value="ECO:0007669"/>
    <property type="project" value="InterPro"/>
</dbReference>
<evidence type="ECO:0000256" key="8">
    <source>
        <dbReference type="SAM" id="MobiDB-lite"/>
    </source>
</evidence>
<organism evidence="10 11">
    <name type="scientific">Cryomyces minteri</name>
    <dbReference type="NCBI Taxonomy" id="331657"/>
    <lineage>
        <taxon>Eukaryota</taxon>
        <taxon>Fungi</taxon>
        <taxon>Dikarya</taxon>
        <taxon>Ascomycota</taxon>
        <taxon>Pezizomycotina</taxon>
        <taxon>Dothideomycetes</taxon>
        <taxon>Dothideomycetes incertae sedis</taxon>
        <taxon>Cryomyces</taxon>
    </lineage>
</organism>
<dbReference type="InterPro" id="IPR044635">
    <property type="entry name" value="UBP14-like"/>
</dbReference>
<dbReference type="InterPro" id="IPR001394">
    <property type="entry name" value="Peptidase_C19_UCH"/>
</dbReference>
<dbReference type="PANTHER" id="PTHR43982:SF6">
    <property type="entry name" value="UBIQUITIN CARBOXYL-TERMINAL HYDROLASE 2-RELATED"/>
    <property type="match status" value="1"/>
</dbReference>
<evidence type="ECO:0000256" key="3">
    <source>
        <dbReference type="ARBA" id="ARBA00022670"/>
    </source>
</evidence>
<keyword evidence="5" id="KW-0378">Hydrolase</keyword>
<dbReference type="InterPro" id="IPR028889">
    <property type="entry name" value="USP"/>
</dbReference>
<protein>
    <recommendedName>
        <fullName evidence="2">ubiquitinyl hydrolase 1</fullName>
        <ecNumber evidence="2">3.4.19.12</ecNumber>
    </recommendedName>
</protein>
<dbReference type="GO" id="GO:0070628">
    <property type="term" value="F:proteasome binding"/>
    <property type="evidence" value="ECO:0007669"/>
    <property type="project" value="TreeGrafter"/>
</dbReference>
<reference evidence="10 11" key="1">
    <citation type="submission" date="2017-03" db="EMBL/GenBank/DDBJ databases">
        <title>Genomes of endolithic fungi from Antarctica.</title>
        <authorList>
            <person name="Coleine C."/>
            <person name="Masonjones S."/>
            <person name="Stajich J.E."/>
        </authorList>
    </citation>
    <scope>NUCLEOTIDE SEQUENCE [LARGE SCALE GENOMIC DNA]</scope>
    <source>
        <strain evidence="10 11">CCFEE 5187</strain>
    </source>
</reference>
<dbReference type="AlphaFoldDB" id="A0A4V5NHD4"/>
<dbReference type="STRING" id="331657.A0A4V5NHD4"/>
<dbReference type="PANTHER" id="PTHR43982">
    <property type="entry name" value="UBIQUITIN CARBOXYL-TERMINAL HYDROLASE"/>
    <property type="match status" value="1"/>
</dbReference>
<keyword evidence="6" id="KW-0788">Thiol protease</keyword>
<evidence type="ECO:0000256" key="6">
    <source>
        <dbReference type="ARBA" id="ARBA00022807"/>
    </source>
</evidence>
<accession>A0A4V5NHD4</accession>
<proteinExistence type="predicted"/>
<evidence type="ECO:0000256" key="1">
    <source>
        <dbReference type="ARBA" id="ARBA00000707"/>
    </source>
</evidence>
<keyword evidence="7" id="KW-0175">Coiled coil</keyword>